<feature type="transmembrane region" description="Helical" evidence="6">
    <location>
        <begin position="258"/>
        <end position="276"/>
    </location>
</feature>
<name>A0ABZ0Y0I1_9BURK</name>
<gene>
    <name evidence="7" type="ORF">SR858_04105</name>
</gene>
<evidence type="ECO:0000256" key="6">
    <source>
        <dbReference type="SAM" id="Phobius"/>
    </source>
</evidence>
<keyword evidence="3 6" id="KW-0812">Transmembrane</keyword>
<feature type="transmembrane region" description="Helical" evidence="6">
    <location>
        <begin position="296"/>
        <end position="314"/>
    </location>
</feature>
<accession>A0ABZ0Y0I1</accession>
<feature type="transmembrane region" description="Helical" evidence="6">
    <location>
        <begin position="145"/>
        <end position="166"/>
    </location>
</feature>
<dbReference type="EMBL" id="CP140152">
    <property type="protein sequence ID" value="WQH05533.1"/>
    <property type="molecule type" value="Genomic_DNA"/>
</dbReference>
<evidence type="ECO:0000256" key="5">
    <source>
        <dbReference type="ARBA" id="ARBA00023136"/>
    </source>
</evidence>
<evidence type="ECO:0000313" key="8">
    <source>
        <dbReference type="Proteomes" id="UP001326110"/>
    </source>
</evidence>
<feature type="transmembrane region" description="Helical" evidence="6">
    <location>
        <begin position="12"/>
        <end position="31"/>
    </location>
</feature>
<feature type="transmembrane region" description="Helical" evidence="6">
    <location>
        <begin position="43"/>
        <end position="62"/>
    </location>
</feature>
<dbReference type="PANTHER" id="PTHR30250:SF30">
    <property type="entry name" value="LIPID III FLIPPASE"/>
    <property type="match status" value="1"/>
</dbReference>
<feature type="transmembrane region" description="Helical" evidence="6">
    <location>
        <begin position="83"/>
        <end position="105"/>
    </location>
</feature>
<keyword evidence="8" id="KW-1185">Reference proteome</keyword>
<dbReference type="Proteomes" id="UP001326110">
    <property type="component" value="Chromosome"/>
</dbReference>
<keyword evidence="4 6" id="KW-1133">Transmembrane helix</keyword>
<feature type="transmembrane region" description="Helical" evidence="6">
    <location>
        <begin position="334"/>
        <end position="355"/>
    </location>
</feature>
<dbReference type="PANTHER" id="PTHR30250">
    <property type="entry name" value="PST FAMILY PREDICTED COLANIC ACID TRANSPORTER"/>
    <property type="match status" value="1"/>
</dbReference>
<feature type="transmembrane region" description="Helical" evidence="6">
    <location>
        <begin position="391"/>
        <end position="409"/>
    </location>
</feature>
<protein>
    <submittedName>
        <fullName evidence="7">O-antigen translocase</fullName>
    </submittedName>
</protein>
<feature type="transmembrane region" description="Helical" evidence="6">
    <location>
        <begin position="362"/>
        <end position="385"/>
    </location>
</feature>
<evidence type="ECO:0000313" key="7">
    <source>
        <dbReference type="EMBL" id="WQH05533.1"/>
    </source>
</evidence>
<sequence>MSLVKSSLLNGIAVVVKVGAAMILNKVLALYVGPSGYAVIGQFQNALAVALSLSGGVMGPGVTKGTAQHFDNQSQQHTIWQTAVKLTLSATLVASLLFIVAHQWLSGKLLERADMDTVFIGLGLALPAIALNNLLLAIINGKKDVVTYVSANIVGSLLSLLVVGALTYLGGLYGALLAIAISPAASLLATGALVARRGWFKAAYLWGKLDRPVVKELSGFGLMGLTSAIMSPLAFMFIRNHLSQTLGLDAAGYWQASWKISEIYLMLITLTLSMYYLPRLAEIKTRTELGKEIAKVYSVVLPMVILGAVVMYFLRDFIIEKLFSKDFAPMRELFFWQLTGDILKIGSWILSYIMLGRAMVRAFVLTEVIFSLSFYGFTVMLSKIYGFQGVAMAYAANYLLYWIAMWILVRNEMNKMETKHV</sequence>
<reference evidence="7 8" key="1">
    <citation type="submission" date="2023-11" db="EMBL/GenBank/DDBJ databases">
        <title>MicrobeMod: A computational toolkit for identifying prokaryotic methylation and restriction-modification with nanopore sequencing.</title>
        <authorList>
            <person name="Crits-Christoph A."/>
            <person name="Kang S.C."/>
            <person name="Lee H."/>
            <person name="Ostrov N."/>
        </authorList>
    </citation>
    <scope>NUCLEOTIDE SEQUENCE [LARGE SCALE GENOMIC DNA]</scope>
    <source>
        <strain evidence="7 8">ATCC 25935</strain>
    </source>
</reference>
<evidence type="ECO:0000256" key="1">
    <source>
        <dbReference type="ARBA" id="ARBA00004651"/>
    </source>
</evidence>
<evidence type="ECO:0000256" key="3">
    <source>
        <dbReference type="ARBA" id="ARBA00022692"/>
    </source>
</evidence>
<evidence type="ECO:0000256" key="2">
    <source>
        <dbReference type="ARBA" id="ARBA00022475"/>
    </source>
</evidence>
<proteinExistence type="predicted"/>
<feature type="transmembrane region" description="Helical" evidence="6">
    <location>
        <begin position="117"/>
        <end position="138"/>
    </location>
</feature>
<dbReference type="InterPro" id="IPR044550">
    <property type="entry name" value="WzxE"/>
</dbReference>
<feature type="transmembrane region" description="Helical" evidence="6">
    <location>
        <begin position="217"/>
        <end position="238"/>
    </location>
</feature>
<keyword evidence="2" id="KW-1003">Cell membrane</keyword>
<dbReference type="GeneID" id="43164659"/>
<organism evidence="7 8">
    <name type="scientific">Duganella zoogloeoides</name>
    <dbReference type="NCBI Taxonomy" id="75659"/>
    <lineage>
        <taxon>Bacteria</taxon>
        <taxon>Pseudomonadati</taxon>
        <taxon>Pseudomonadota</taxon>
        <taxon>Betaproteobacteria</taxon>
        <taxon>Burkholderiales</taxon>
        <taxon>Oxalobacteraceae</taxon>
        <taxon>Telluria group</taxon>
        <taxon>Duganella</taxon>
    </lineage>
</organism>
<dbReference type="CDD" id="cd13125">
    <property type="entry name" value="MATE_like_10"/>
    <property type="match status" value="1"/>
</dbReference>
<comment type="subcellular location">
    <subcellularLocation>
        <location evidence="1">Cell membrane</location>
        <topology evidence="1">Multi-pass membrane protein</topology>
    </subcellularLocation>
</comment>
<dbReference type="InterPro" id="IPR050833">
    <property type="entry name" value="Poly_Biosynth_Transport"/>
</dbReference>
<feature type="transmembrane region" description="Helical" evidence="6">
    <location>
        <begin position="172"/>
        <end position="196"/>
    </location>
</feature>
<evidence type="ECO:0000256" key="4">
    <source>
        <dbReference type="ARBA" id="ARBA00022989"/>
    </source>
</evidence>
<keyword evidence="5 6" id="KW-0472">Membrane</keyword>
<dbReference type="RefSeq" id="WP_026637499.1">
    <property type="nucleotide sequence ID" value="NZ_CP140152.1"/>
</dbReference>